<dbReference type="InterPro" id="IPR029044">
    <property type="entry name" value="Nucleotide-diphossugar_trans"/>
</dbReference>
<proteinExistence type="inferred from homology"/>
<protein>
    <submittedName>
        <fullName evidence="6">Glycosyltransferase family 2 protein</fullName>
    </submittedName>
</protein>
<feature type="domain" description="Glycosyltransferase 2-like" evidence="4">
    <location>
        <begin position="649"/>
        <end position="760"/>
    </location>
</feature>
<feature type="transmembrane region" description="Helical" evidence="3">
    <location>
        <begin position="929"/>
        <end position="952"/>
    </location>
</feature>
<feature type="compositionally biased region" description="Polar residues" evidence="2">
    <location>
        <begin position="1986"/>
        <end position="2018"/>
    </location>
</feature>
<gene>
    <name evidence="6" type="ORF">GLOIN_2v1473345</name>
</gene>
<evidence type="ECO:0000313" key="7">
    <source>
        <dbReference type="Proteomes" id="UP000018888"/>
    </source>
</evidence>
<dbReference type="PANTHER" id="PTHR43000">
    <property type="entry name" value="DTDP-D-GLUCOSE 4,6-DEHYDRATASE-RELATED"/>
    <property type="match status" value="1"/>
</dbReference>
<dbReference type="InterPro" id="IPR036291">
    <property type="entry name" value="NAD(P)-bd_dom_sf"/>
</dbReference>
<feature type="region of interest" description="Disordered" evidence="2">
    <location>
        <begin position="1986"/>
        <end position="2065"/>
    </location>
</feature>
<dbReference type="InterPro" id="IPR001509">
    <property type="entry name" value="Epimerase_deHydtase"/>
</dbReference>
<dbReference type="EMBL" id="AUPC02000034">
    <property type="protein sequence ID" value="POG78270.1"/>
    <property type="molecule type" value="Genomic_DNA"/>
</dbReference>
<feature type="transmembrane region" description="Helical" evidence="3">
    <location>
        <begin position="1850"/>
        <end position="1876"/>
    </location>
</feature>
<feature type="transmembrane region" description="Helical" evidence="3">
    <location>
        <begin position="1678"/>
        <end position="1698"/>
    </location>
</feature>
<feature type="domain" description="NAD-dependent epimerase/dehydratase" evidence="5">
    <location>
        <begin position="8"/>
        <end position="277"/>
    </location>
</feature>
<dbReference type="VEuPathDB" id="FungiDB:RhiirFUN_009681"/>
<feature type="transmembrane region" description="Helical" evidence="3">
    <location>
        <begin position="1738"/>
        <end position="1761"/>
    </location>
</feature>
<dbReference type="GO" id="GO:0016740">
    <property type="term" value="F:transferase activity"/>
    <property type="evidence" value="ECO:0007669"/>
    <property type="project" value="UniProtKB-KW"/>
</dbReference>
<keyword evidence="3" id="KW-1133">Transmembrane helix</keyword>
<sequence>MVSEKRVILITGGNGFIGSHVAKRLHDQGYYVRVIDLHDDPTFRLYKDTSEFCSEFIEGDIRSIETCRKLFNKNDVKWVFHFAANMGGVGVINSKNNFVIYQENHIMSLNILQVSMQSNIEKFFYASSACVYPYNKQINLNEDIKLKEDDSTWNCNSIDTKPQESYGAEKLNTEIFISSLRELSTSSENKTTSKFPQFKIARFHNVYGEGGTWYGGREKAPAALLRKAICASKYTKENVIEIWGNGKQRRSFLYIADCVDAIIKFMKSDLDLTLNIGSEESIRIDELACVAFETVGVTRDKVTLKFDESKPIGVNNRNSDNTLVSKYLDWYPKHTIREGMEKTSLWIQQELEKQRHQYKDDSWNELVRTYLESKVDVLNYNNETITFGVLLPITSRGLTKPEDCLENLSNFAKSLYETSQEDIQDRFGETRYQIKIYVGIDNDDSLFHPIKNNPAERILNEHGFTDIHTMEFDFPPGSICEIWIELARKAYDDNCDYFILFGDDVIIETNGWMNKFHEAYRKISIQKKVPRGFGCITFTDTSFHGFPTFPVIGRVHLDIFNGEVLPRKTFKNQDGDPYLFQTYRRWGCSMMLEDVEIQNVVGGSLDPRYERTHHPNWSFDILNNSVNRVEEWLKKNCKNPIPKLLTLDVIVPSYRVNLKYLDPMISLKKPVTMSTTTIIIVDDPNSSNIITLKKFYEKDPFIRIRVNKTNLGASLSRNRGLRESNADYVLFFDDDVVPEKNILFECEKIIKKHPNACGFIGNTKFPPADGSIYTSALALSGLTFFWGISELWDDDVPWGVTANLLIRRFNENILYDPVFPKTGGGEDIDFCLKQRNFFIKNTKNGKGFQAAPNVMATHPWWNNGNRDYWRFYKWATGDGALVKMYPELTYNDIVPNSIELLFGTILFFLVSMIFSLFFAVFYNTPIINTFTILTFLSIPLVIVSSIIADMYLHLTEQPYKHTSTVGGYRYILAMVESSLIRIMSEFGRLMGMIERNEWGYIGKRFDWFVKRKEGSVWTERYNNLRKFLIWMSGPFDIGNIANCYKPELYFRLIYPNGTVNSLNIPAKQIPRFNFCKVLNDIIYQPNIKVWPFEPNFVYVTYLNSSGIDASVYGLLINWSGKILSNSFIDKATINLNGIVFPPGPLYYSKGNKNNGFLYVRKQNTSDIIWSHYALPTIQSKQSIQLLRKGVIKGEKAKDVKFFGFSQFANGFYLILARSYDHPDVASFDLANINLRIDAYFINANGIKEPVPNVIYQSPVRNLNVTAVTCGIDYKGHGNSCLFYLSIKESLENLFGVRIKFRSNGATTMVKEVPALGVTGTPELNLKSLVSGGYLFTVRYNERDKQSVYGYVLNATGYIQGKWPLPQPISTTARGQVFDILPNGTIVAVTKHDNNNFTVMTSDFPKSLIEGDVGYFNPLIISTYPSLNGTIPLKATKLNITYSEPIAISSQNISIYQYFSATGFHLLRQTYPASVGFTKLSSDNKTLIIGAFDSTFNKPNSSYHIIVEYDAVRLMNNGEPILGIQDNVWNITTENMTIGPIIVGASVVGFVRLSPEGTEKFNSLDEKGKLNFMNNLGKELAFIVPIEGNRIVPLNRYQEDQKTKEKRILLAYKIGPINNNTTNITAIGESPEGIMNDLQALISHGGLTLVSKLEHTKNLDYSYGFVRKRDIFRDNRTQIILFAVYLIVVLLLISVVYCLNRREKIETKIGVVLKFILALVTFVFYTIHTYEDAKDVERLALASVLLLILPFVIKLSLGLFIISRESKTNPAFHVWLEKHRMITFFFTFLSGVDLDAITVLSSKLEESLKAPLSEKANKQIDDIEHVGFFLKDLPQLAVLVLYYIMALDYGIVPFFALVSLIILIVYVIIWRLCVWCIRRRKDRRLKLSRVSSDDLLRESPSSSGSSWWKKLSPRFMTGKGDSSDDLLRESPSSSGSSWWKNIISKPGSLLEKLGLGRLSKLFRRKHTVATTIVDESGHVIGELSKTTTKTPHEQMTISPQHGGASTSQRGGMTTTSSQRGGLKGPQRIIHKDGGSETQTIIQGEGTEGDEEFKQQIVEEEKEKNDK</sequence>
<dbReference type="SUPFAM" id="SSF53448">
    <property type="entry name" value="Nucleotide-diphospho-sugar transferases"/>
    <property type="match status" value="1"/>
</dbReference>
<dbReference type="Gene3D" id="3.40.50.720">
    <property type="entry name" value="NAD(P)-binding Rossmann-like Domain"/>
    <property type="match status" value="1"/>
</dbReference>
<organism evidence="6 7">
    <name type="scientific">Rhizophagus irregularis (strain DAOM 181602 / DAOM 197198 / MUCL 43194)</name>
    <name type="common">Arbuscular mycorrhizal fungus</name>
    <name type="synonym">Glomus intraradices</name>
    <dbReference type="NCBI Taxonomy" id="747089"/>
    <lineage>
        <taxon>Eukaryota</taxon>
        <taxon>Fungi</taxon>
        <taxon>Fungi incertae sedis</taxon>
        <taxon>Mucoromycota</taxon>
        <taxon>Glomeromycotina</taxon>
        <taxon>Glomeromycetes</taxon>
        <taxon>Glomerales</taxon>
        <taxon>Glomeraceae</taxon>
        <taxon>Rhizophagus</taxon>
    </lineage>
</organism>
<evidence type="ECO:0000256" key="3">
    <source>
        <dbReference type="SAM" id="Phobius"/>
    </source>
</evidence>
<feature type="compositionally biased region" description="Basic and acidic residues" evidence="2">
    <location>
        <begin position="2050"/>
        <end position="2065"/>
    </location>
</feature>
<comment type="caution">
    <text evidence="6">The sequence shown here is derived from an EMBL/GenBank/DDBJ whole genome shotgun (WGS) entry which is preliminary data.</text>
</comment>
<keyword evidence="3" id="KW-0812">Transmembrane</keyword>
<keyword evidence="7" id="KW-1185">Reference proteome</keyword>
<dbReference type="Pfam" id="PF01370">
    <property type="entry name" value="Epimerase"/>
    <property type="match status" value="1"/>
</dbReference>
<accession>A0A2P4QKX4</accession>
<evidence type="ECO:0000259" key="5">
    <source>
        <dbReference type="Pfam" id="PF01370"/>
    </source>
</evidence>
<evidence type="ECO:0000313" key="6">
    <source>
        <dbReference type="EMBL" id="POG78270.1"/>
    </source>
</evidence>
<comment type="similarity">
    <text evidence="1">Belongs to the NAD(P)-dependent epimerase/dehydratase family.</text>
</comment>
<dbReference type="Gene3D" id="3.90.550.10">
    <property type="entry name" value="Spore Coat Polysaccharide Biosynthesis Protein SpsA, Chain A"/>
    <property type="match status" value="1"/>
</dbReference>
<feature type="transmembrane region" description="Helical" evidence="3">
    <location>
        <begin position="1710"/>
        <end position="1726"/>
    </location>
</feature>
<dbReference type="Gene3D" id="3.90.25.10">
    <property type="entry name" value="UDP-galactose 4-epimerase, domain 1"/>
    <property type="match status" value="1"/>
</dbReference>
<dbReference type="CDD" id="cd00761">
    <property type="entry name" value="Glyco_tranf_GTA_type"/>
    <property type="match status" value="1"/>
</dbReference>
<evidence type="ECO:0000256" key="1">
    <source>
        <dbReference type="ARBA" id="ARBA00007637"/>
    </source>
</evidence>
<dbReference type="Proteomes" id="UP000018888">
    <property type="component" value="Unassembled WGS sequence"/>
</dbReference>
<keyword evidence="3" id="KW-0472">Membrane</keyword>
<evidence type="ECO:0000259" key="4">
    <source>
        <dbReference type="Pfam" id="PF00535"/>
    </source>
</evidence>
<dbReference type="Pfam" id="PF00535">
    <property type="entry name" value="Glycos_transf_2"/>
    <property type="match status" value="1"/>
</dbReference>
<feature type="transmembrane region" description="Helical" evidence="3">
    <location>
        <begin position="900"/>
        <end position="922"/>
    </location>
</feature>
<evidence type="ECO:0000256" key="2">
    <source>
        <dbReference type="SAM" id="MobiDB-lite"/>
    </source>
</evidence>
<reference evidence="6 7" key="1">
    <citation type="journal article" date="2013" name="Proc. Natl. Acad. Sci. U.S.A.">
        <title>Genome of an arbuscular mycorrhizal fungus provides insight into the oldest plant symbiosis.</title>
        <authorList>
            <person name="Tisserant E."/>
            <person name="Malbreil M."/>
            <person name="Kuo A."/>
            <person name="Kohler A."/>
            <person name="Symeonidi A."/>
            <person name="Balestrini R."/>
            <person name="Charron P."/>
            <person name="Duensing N."/>
            <person name="Frei Dit Frey N."/>
            <person name="Gianinazzi-Pearson V."/>
            <person name="Gilbert L.B."/>
            <person name="Handa Y."/>
            <person name="Herr J.R."/>
            <person name="Hijri M."/>
            <person name="Koul R."/>
            <person name="Kawaguchi M."/>
            <person name="Krajinski F."/>
            <person name="Lammers P.J."/>
            <person name="Masclaux F.G."/>
            <person name="Murat C."/>
            <person name="Morin E."/>
            <person name="Ndikumana S."/>
            <person name="Pagni M."/>
            <person name="Petitpierre D."/>
            <person name="Requena N."/>
            <person name="Rosikiewicz P."/>
            <person name="Riley R."/>
            <person name="Saito K."/>
            <person name="San Clemente H."/>
            <person name="Shapiro H."/>
            <person name="van Tuinen D."/>
            <person name="Becard G."/>
            <person name="Bonfante P."/>
            <person name="Paszkowski U."/>
            <person name="Shachar-Hill Y.Y."/>
            <person name="Tuskan G.A."/>
            <person name="Young P.W."/>
            <person name="Sanders I.R."/>
            <person name="Henrissat B."/>
            <person name="Rensing S.A."/>
            <person name="Grigoriev I.V."/>
            <person name="Corradi N."/>
            <person name="Roux C."/>
            <person name="Martin F."/>
        </authorList>
    </citation>
    <scope>NUCLEOTIDE SEQUENCE [LARGE SCALE GENOMIC DNA]</scope>
    <source>
        <strain evidence="6 7">DAOM 197198</strain>
    </source>
</reference>
<dbReference type="SUPFAM" id="SSF51735">
    <property type="entry name" value="NAD(P)-binding Rossmann-fold domains"/>
    <property type="match status" value="1"/>
</dbReference>
<dbReference type="InterPro" id="IPR001173">
    <property type="entry name" value="Glyco_trans_2-like"/>
</dbReference>
<name>A0A2P4QKX4_RHIID</name>
<reference evidence="6 7" key="2">
    <citation type="journal article" date="2018" name="New Phytol.">
        <title>High intraspecific genome diversity in the model arbuscular mycorrhizal symbiont Rhizophagus irregularis.</title>
        <authorList>
            <person name="Chen E.C.H."/>
            <person name="Morin E."/>
            <person name="Beaudet D."/>
            <person name="Noel J."/>
            <person name="Yildirir G."/>
            <person name="Ndikumana S."/>
            <person name="Charron P."/>
            <person name="St-Onge C."/>
            <person name="Giorgi J."/>
            <person name="Kruger M."/>
            <person name="Marton T."/>
            <person name="Ropars J."/>
            <person name="Grigoriev I.V."/>
            <person name="Hainaut M."/>
            <person name="Henrissat B."/>
            <person name="Roux C."/>
            <person name="Martin F."/>
            <person name="Corradi N."/>
        </authorList>
    </citation>
    <scope>NUCLEOTIDE SEQUENCE [LARGE SCALE GENOMIC DNA]</scope>
    <source>
        <strain evidence="6 7">DAOM 197198</strain>
    </source>
</reference>